<name>A0A067T5P2_GALM3</name>
<feature type="region of interest" description="Disordered" evidence="1">
    <location>
        <begin position="105"/>
        <end position="125"/>
    </location>
</feature>
<reference evidence="3" key="1">
    <citation type="journal article" date="2014" name="Proc. Natl. Acad. Sci. U.S.A.">
        <title>Extensive sampling of basidiomycete genomes demonstrates inadequacy of the white-rot/brown-rot paradigm for wood decay fungi.</title>
        <authorList>
            <person name="Riley R."/>
            <person name="Salamov A.A."/>
            <person name="Brown D.W."/>
            <person name="Nagy L.G."/>
            <person name="Floudas D."/>
            <person name="Held B.W."/>
            <person name="Levasseur A."/>
            <person name="Lombard V."/>
            <person name="Morin E."/>
            <person name="Otillar R."/>
            <person name="Lindquist E.A."/>
            <person name="Sun H."/>
            <person name="LaButti K.M."/>
            <person name="Schmutz J."/>
            <person name="Jabbour D."/>
            <person name="Luo H."/>
            <person name="Baker S.E."/>
            <person name="Pisabarro A.G."/>
            <person name="Walton J.D."/>
            <person name="Blanchette R.A."/>
            <person name="Henrissat B."/>
            <person name="Martin F."/>
            <person name="Cullen D."/>
            <person name="Hibbett D.S."/>
            <person name="Grigoriev I.V."/>
        </authorList>
    </citation>
    <scope>NUCLEOTIDE SEQUENCE [LARGE SCALE GENOMIC DNA]</scope>
    <source>
        <strain evidence="3">CBS 339.88</strain>
    </source>
</reference>
<feature type="compositionally biased region" description="Low complexity" evidence="1">
    <location>
        <begin position="69"/>
        <end position="89"/>
    </location>
</feature>
<sequence length="125" mass="13381">MQVMFGVEFASPSNTSLGIDCHSTPTPTPIRTRSRSRMAAPINTPETWFCGASTTLDNDHFRFGFLTTSSSDSTASGAGSTTPTSPGPAVSLAFVTDQTHWKPFFESLDDNPTGDDAAFSRWPNA</sequence>
<evidence type="ECO:0000256" key="1">
    <source>
        <dbReference type="SAM" id="MobiDB-lite"/>
    </source>
</evidence>
<dbReference type="Proteomes" id="UP000027222">
    <property type="component" value="Unassembled WGS sequence"/>
</dbReference>
<evidence type="ECO:0000313" key="2">
    <source>
        <dbReference type="EMBL" id="KDR78475.1"/>
    </source>
</evidence>
<dbReference type="AlphaFoldDB" id="A0A067T5P2"/>
<keyword evidence="3" id="KW-1185">Reference proteome</keyword>
<proteinExistence type="predicted"/>
<dbReference type="EMBL" id="KL142374">
    <property type="protein sequence ID" value="KDR78475.1"/>
    <property type="molecule type" value="Genomic_DNA"/>
</dbReference>
<dbReference type="HOGENOM" id="CLU_1992824_0_0_1"/>
<accession>A0A067T5P2</accession>
<feature type="region of interest" description="Disordered" evidence="1">
    <location>
        <begin position="69"/>
        <end position="90"/>
    </location>
</feature>
<organism evidence="2 3">
    <name type="scientific">Galerina marginata (strain CBS 339.88)</name>
    <dbReference type="NCBI Taxonomy" id="685588"/>
    <lineage>
        <taxon>Eukaryota</taxon>
        <taxon>Fungi</taxon>
        <taxon>Dikarya</taxon>
        <taxon>Basidiomycota</taxon>
        <taxon>Agaricomycotina</taxon>
        <taxon>Agaricomycetes</taxon>
        <taxon>Agaricomycetidae</taxon>
        <taxon>Agaricales</taxon>
        <taxon>Agaricineae</taxon>
        <taxon>Strophariaceae</taxon>
        <taxon>Galerina</taxon>
    </lineage>
</organism>
<evidence type="ECO:0000313" key="3">
    <source>
        <dbReference type="Proteomes" id="UP000027222"/>
    </source>
</evidence>
<gene>
    <name evidence="2" type="ORF">GALMADRAFT_1252074</name>
</gene>
<protein>
    <submittedName>
        <fullName evidence="2">Uncharacterized protein</fullName>
    </submittedName>
</protein>